<evidence type="ECO:0000313" key="3">
    <source>
        <dbReference type="Proteomes" id="UP000054321"/>
    </source>
</evidence>
<keyword evidence="1" id="KW-0732">Signal</keyword>
<feature type="chain" id="PRO_5002174598" evidence="1">
    <location>
        <begin position="20"/>
        <end position="196"/>
    </location>
</feature>
<reference evidence="2 3" key="1">
    <citation type="submission" date="2014-04" db="EMBL/GenBank/DDBJ databases">
        <authorList>
            <consortium name="DOE Joint Genome Institute"/>
            <person name="Kuo A."/>
            <person name="Martino E."/>
            <person name="Perotto S."/>
            <person name="Kohler A."/>
            <person name="Nagy L.G."/>
            <person name="Floudas D."/>
            <person name="Copeland A."/>
            <person name="Barry K.W."/>
            <person name="Cichocki N."/>
            <person name="Veneault-Fourrey C."/>
            <person name="LaButti K."/>
            <person name="Lindquist E.A."/>
            <person name="Lipzen A."/>
            <person name="Lundell T."/>
            <person name="Morin E."/>
            <person name="Murat C."/>
            <person name="Sun H."/>
            <person name="Tunlid A."/>
            <person name="Henrissat B."/>
            <person name="Grigoriev I.V."/>
            <person name="Hibbett D.S."/>
            <person name="Martin F."/>
            <person name="Nordberg H.P."/>
            <person name="Cantor M.N."/>
            <person name="Hua S.X."/>
        </authorList>
    </citation>
    <scope>NUCLEOTIDE SEQUENCE [LARGE SCALE GENOMIC DNA]</scope>
    <source>
        <strain evidence="2 3">Zn</strain>
    </source>
</reference>
<reference evidence="3" key="2">
    <citation type="submission" date="2015-01" db="EMBL/GenBank/DDBJ databases">
        <title>Evolutionary Origins and Diversification of the Mycorrhizal Mutualists.</title>
        <authorList>
            <consortium name="DOE Joint Genome Institute"/>
            <consortium name="Mycorrhizal Genomics Consortium"/>
            <person name="Kohler A."/>
            <person name="Kuo A."/>
            <person name="Nagy L.G."/>
            <person name="Floudas D."/>
            <person name="Copeland A."/>
            <person name="Barry K.W."/>
            <person name="Cichocki N."/>
            <person name="Veneault-Fourrey C."/>
            <person name="LaButti K."/>
            <person name="Lindquist E.A."/>
            <person name="Lipzen A."/>
            <person name="Lundell T."/>
            <person name="Morin E."/>
            <person name="Murat C."/>
            <person name="Riley R."/>
            <person name="Ohm R."/>
            <person name="Sun H."/>
            <person name="Tunlid A."/>
            <person name="Henrissat B."/>
            <person name="Grigoriev I.V."/>
            <person name="Hibbett D.S."/>
            <person name="Martin F."/>
        </authorList>
    </citation>
    <scope>NUCLEOTIDE SEQUENCE [LARGE SCALE GENOMIC DNA]</scope>
    <source>
        <strain evidence="3">Zn</strain>
    </source>
</reference>
<keyword evidence="3" id="KW-1185">Reference proteome</keyword>
<accession>A0A0C3GR46</accession>
<evidence type="ECO:0000256" key="1">
    <source>
        <dbReference type="SAM" id="SignalP"/>
    </source>
</evidence>
<feature type="signal peptide" evidence="1">
    <location>
        <begin position="1"/>
        <end position="19"/>
    </location>
</feature>
<sequence length="196" mass="19919">MQFFTILPIAFCLAASTLSNPIALPEKYHRGVGGGPRTKEVSPQVKANVSAQIDKWLRDIESVNNFVDTISSITNPAVISSMAATAFVAAQNEGASNAILQQDVKLDAPGQAAAQALIGKFNIIGPAINDTISNPGNVQKNLDAINGARCPPPQGAGAISEEGEVQAAAASAAGITVPPPQTPTACTAAAAATSCE</sequence>
<gene>
    <name evidence="2" type="ORF">OIDMADRAFT_62085</name>
</gene>
<dbReference type="EMBL" id="KN832902">
    <property type="protein sequence ID" value="KIM92961.1"/>
    <property type="molecule type" value="Genomic_DNA"/>
</dbReference>
<dbReference type="AlphaFoldDB" id="A0A0C3GR46"/>
<dbReference type="InParanoid" id="A0A0C3GR46"/>
<organism evidence="2 3">
    <name type="scientific">Oidiodendron maius (strain Zn)</name>
    <dbReference type="NCBI Taxonomy" id="913774"/>
    <lineage>
        <taxon>Eukaryota</taxon>
        <taxon>Fungi</taxon>
        <taxon>Dikarya</taxon>
        <taxon>Ascomycota</taxon>
        <taxon>Pezizomycotina</taxon>
        <taxon>Leotiomycetes</taxon>
        <taxon>Leotiomycetes incertae sedis</taxon>
        <taxon>Myxotrichaceae</taxon>
        <taxon>Oidiodendron</taxon>
    </lineage>
</organism>
<dbReference type="OrthoDB" id="5237698at2759"/>
<evidence type="ECO:0000313" key="2">
    <source>
        <dbReference type="EMBL" id="KIM92961.1"/>
    </source>
</evidence>
<dbReference type="Proteomes" id="UP000054321">
    <property type="component" value="Unassembled WGS sequence"/>
</dbReference>
<protein>
    <submittedName>
        <fullName evidence="2">Uncharacterized protein</fullName>
    </submittedName>
</protein>
<proteinExistence type="predicted"/>
<name>A0A0C3GR46_OIDMZ</name>
<dbReference type="HOGENOM" id="CLU_097612_0_0_1"/>